<comment type="caution">
    <text evidence="3">The sequence shown here is derived from an EMBL/GenBank/DDBJ whole genome shotgun (WGS) entry which is preliminary data.</text>
</comment>
<dbReference type="Proteomes" id="UP000807353">
    <property type="component" value="Unassembled WGS sequence"/>
</dbReference>
<evidence type="ECO:0008006" key="5">
    <source>
        <dbReference type="Google" id="ProtNLM"/>
    </source>
</evidence>
<organism evidence="3 4">
    <name type="scientific">Collybia nuda</name>
    <dbReference type="NCBI Taxonomy" id="64659"/>
    <lineage>
        <taxon>Eukaryota</taxon>
        <taxon>Fungi</taxon>
        <taxon>Dikarya</taxon>
        <taxon>Basidiomycota</taxon>
        <taxon>Agaricomycotina</taxon>
        <taxon>Agaricomycetes</taxon>
        <taxon>Agaricomycetidae</taxon>
        <taxon>Agaricales</taxon>
        <taxon>Tricholomatineae</taxon>
        <taxon>Clitocybaceae</taxon>
        <taxon>Collybia</taxon>
    </lineage>
</organism>
<feature type="transmembrane region" description="Helical" evidence="2">
    <location>
        <begin position="112"/>
        <end position="136"/>
    </location>
</feature>
<name>A0A9P5XVZ0_9AGAR</name>
<feature type="region of interest" description="Disordered" evidence="1">
    <location>
        <begin position="152"/>
        <end position="176"/>
    </location>
</feature>
<proteinExistence type="predicted"/>
<dbReference type="AlphaFoldDB" id="A0A9P5XVZ0"/>
<keyword evidence="2" id="KW-0812">Transmembrane</keyword>
<evidence type="ECO:0000313" key="3">
    <source>
        <dbReference type="EMBL" id="KAF9458628.1"/>
    </source>
</evidence>
<keyword evidence="2" id="KW-1133">Transmembrane helix</keyword>
<evidence type="ECO:0000256" key="1">
    <source>
        <dbReference type="SAM" id="MobiDB-lite"/>
    </source>
</evidence>
<reference evidence="3" key="1">
    <citation type="submission" date="2020-11" db="EMBL/GenBank/DDBJ databases">
        <authorList>
            <consortium name="DOE Joint Genome Institute"/>
            <person name="Ahrendt S."/>
            <person name="Riley R."/>
            <person name="Andreopoulos W."/>
            <person name="Labutti K."/>
            <person name="Pangilinan J."/>
            <person name="Ruiz-Duenas F.J."/>
            <person name="Barrasa J.M."/>
            <person name="Sanchez-Garcia M."/>
            <person name="Camarero S."/>
            <person name="Miyauchi S."/>
            <person name="Serrano A."/>
            <person name="Linde D."/>
            <person name="Babiker R."/>
            <person name="Drula E."/>
            <person name="Ayuso-Fernandez I."/>
            <person name="Pacheco R."/>
            <person name="Padilla G."/>
            <person name="Ferreira P."/>
            <person name="Barriuso J."/>
            <person name="Kellner H."/>
            <person name="Castanera R."/>
            <person name="Alfaro M."/>
            <person name="Ramirez L."/>
            <person name="Pisabarro A.G."/>
            <person name="Kuo A."/>
            <person name="Tritt A."/>
            <person name="Lipzen A."/>
            <person name="He G."/>
            <person name="Yan M."/>
            <person name="Ng V."/>
            <person name="Cullen D."/>
            <person name="Martin F."/>
            <person name="Rosso M.-N."/>
            <person name="Henrissat B."/>
            <person name="Hibbett D."/>
            <person name="Martinez A.T."/>
            <person name="Grigoriev I.V."/>
        </authorList>
    </citation>
    <scope>NUCLEOTIDE SEQUENCE</scope>
    <source>
        <strain evidence="3">CBS 247.69</strain>
    </source>
</reference>
<sequence>MATPFSSTFSSPATLSPTSFASLFTTESISSFNLSSPTPLATTNFLDSSLTFITTFPSLSSTETTLPVVTITSSATAISWPPTTTLSPTTIHITPTASSTSSSGAQTHFRTAAVIVVFSILGLIVLGIVATVTTIIRKHLRVQRKLRRDAEEASAPMLSGASPPGMSEVGGGPYGR</sequence>
<gene>
    <name evidence="3" type="ORF">BDZ94DRAFT_1270242</name>
</gene>
<evidence type="ECO:0000313" key="4">
    <source>
        <dbReference type="Proteomes" id="UP000807353"/>
    </source>
</evidence>
<keyword evidence="2" id="KW-0472">Membrane</keyword>
<keyword evidence="4" id="KW-1185">Reference proteome</keyword>
<accession>A0A9P5XVZ0</accession>
<protein>
    <recommendedName>
        <fullName evidence="5">Transmembrane protein</fullName>
    </recommendedName>
</protein>
<dbReference type="EMBL" id="MU150335">
    <property type="protein sequence ID" value="KAF9458628.1"/>
    <property type="molecule type" value="Genomic_DNA"/>
</dbReference>
<evidence type="ECO:0000256" key="2">
    <source>
        <dbReference type="SAM" id="Phobius"/>
    </source>
</evidence>